<keyword evidence="4 11" id="KW-0812">Transmembrane</keyword>
<dbReference type="PROSITE" id="PS50261">
    <property type="entry name" value="G_PROTEIN_RECEP_F2_4"/>
    <property type="match status" value="1"/>
</dbReference>
<dbReference type="InterPro" id="IPR000832">
    <property type="entry name" value="GPCR_2_secretin-like"/>
</dbReference>
<dbReference type="GO" id="GO:0017046">
    <property type="term" value="F:peptide hormone binding"/>
    <property type="evidence" value="ECO:0007669"/>
    <property type="project" value="TreeGrafter"/>
</dbReference>
<keyword evidence="8" id="KW-0675">Receptor</keyword>
<keyword evidence="6" id="KW-0297">G-protein coupled receptor</keyword>
<dbReference type="Gene3D" id="4.10.1240.10">
    <property type="entry name" value="GPCR, family 2, extracellular hormone receptor domain"/>
    <property type="match status" value="1"/>
</dbReference>
<keyword evidence="10" id="KW-0807">Transducer</keyword>
<organism evidence="14 15">
    <name type="scientific">Elysia crispata</name>
    <name type="common">lettuce slug</name>
    <dbReference type="NCBI Taxonomy" id="231223"/>
    <lineage>
        <taxon>Eukaryota</taxon>
        <taxon>Metazoa</taxon>
        <taxon>Spiralia</taxon>
        <taxon>Lophotrochozoa</taxon>
        <taxon>Mollusca</taxon>
        <taxon>Gastropoda</taxon>
        <taxon>Heterobranchia</taxon>
        <taxon>Euthyneura</taxon>
        <taxon>Panpulmonata</taxon>
        <taxon>Sacoglossa</taxon>
        <taxon>Placobranchoidea</taxon>
        <taxon>Plakobranchidae</taxon>
        <taxon>Elysia</taxon>
    </lineage>
</organism>
<feature type="transmembrane region" description="Helical" evidence="11">
    <location>
        <begin position="362"/>
        <end position="383"/>
    </location>
</feature>
<dbReference type="PRINTS" id="PR00249">
    <property type="entry name" value="GPCRSECRETIN"/>
</dbReference>
<feature type="transmembrane region" description="Helical" evidence="11">
    <location>
        <begin position="328"/>
        <end position="350"/>
    </location>
</feature>
<dbReference type="SMART" id="SM00008">
    <property type="entry name" value="HormR"/>
    <property type="match status" value="1"/>
</dbReference>
<dbReference type="Pfam" id="PF02793">
    <property type="entry name" value="HRM"/>
    <property type="match status" value="1"/>
</dbReference>
<proteinExistence type="inferred from homology"/>
<reference evidence="14" key="1">
    <citation type="journal article" date="2023" name="G3 (Bethesda)">
        <title>A reference genome for the long-term kleptoplast-retaining sea slug Elysia crispata morphotype clarki.</title>
        <authorList>
            <person name="Eastman K.E."/>
            <person name="Pendleton A.L."/>
            <person name="Shaikh M.A."/>
            <person name="Suttiyut T."/>
            <person name="Ogas R."/>
            <person name="Tomko P."/>
            <person name="Gavelis G."/>
            <person name="Widhalm J.R."/>
            <person name="Wisecaver J.H."/>
        </authorList>
    </citation>
    <scope>NUCLEOTIDE SEQUENCE</scope>
    <source>
        <strain evidence="14">ECLA1</strain>
    </source>
</reference>
<dbReference type="PANTHER" id="PTHR45620">
    <property type="entry name" value="PDF RECEPTOR-LIKE PROTEIN-RELATED"/>
    <property type="match status" value="1"/>
</dbReference>
<keyword evidence="3" id="KW-1003">Cell membrane</keyword>
<keyword evidence="15" id="KW-1185">Reference proteome</keyword>
<feature type="transmembrane region" description="Helical" evidence="11">
    <location>
        <begin position="124"/>
        <end position="143"/>
    </location>
</feature>
<evidence type="ECO:0000256" key="1">
    <source>
        <dbReference type="ARBA" id="ARBA00004651"/>
    </source>
</evidence>
<evidence type="ECO:0000256" key="4">
    <source>
        <dbReference type="ARBA" id="ARBA00022692"/>
    </source>
</evidence>
<evidence type="ECO:0000256" key="3">
    <source>
        <dbReference type="ARBA" id="ARBA00022475"/>
    </source>
</evidence>
<evidence type="ECO:0000256" key="2">
    <source>
        <dbReference type="ARBA" id="ARBA00005314"/>
    </source>
</evidence>
<evidence type="ECO:0000259" key="12">
    <source>
        <dbReference type="PROSITE" id="PS50227"/>
    </source>
</evidence>
<dbReference type="SUPFAM" id="SSF81321">
    <property type="entry name" value="Family A G protein-coupled receptor-like"/>
    <property type="match status" value="1"/>
</dbReference>
<accession>A0AAE0ZQW5</accession>
<evidence type="ECO:0000256" key="9">
    <source>
        <dbReference type="ARBA" id="ARBA00023180"/>
    </source>
</evidence>
<dbReference type="Pfam" id="PF00002">
    <property type="entry name" value="7tm_2"/>
    <property type="match status" value="1"/>
</dbReference>
<dbReference type="GO" id="GO:0007166">
    <property type="term" value="P:cell surface receptor signaling pathway"/>
    <property type="evidence" value="ECO:0007669"/>
    <property type="project" value="InterPro"/>
</dbReference>
<feature type="transmembrane region" description="Helical" evidence="11">
    <location>
        <begin position="243"/>
        <end position="263"/>
    </location>
</feature>
<evidence type="ECO:0000256" key="5">
    <source>
        <dbReference type="ARBA" id="ARBA00022989"/>
    </source>
</evidence>
<feature type="domain" description="G-protein coupled receptors family 2 profile 2" evidence="13">
    <location>
        <begin position="118"/>
        <end position="384"/>
    </location>
</feature>
<dbReference type="SUPFAM" id="SSF111418">
    <property type="entry name" value="Hormone receptor domain"/>
    <property type="match status" value="1"/>
</dbReference>
<comment type="subcellular location">
    <subcellularLocation>
        <location evidence="1">Cell membrane</location>
        <topology evidence="1">Multi-pass membrane protein</topology>
    </subcellularLocation>
</comment>
<protein>
    <submittedName>
        <fullName evidence="14">Uncharacterized protein</fullName>
    </submittedName>
</protein>
<evidence type="ECO:0000256" key="8">
    <source>
        <dbReference type="ARBA" id="ARBA00023170"/>
    </source>
</evidence>
<keyword evidence="5 11" id="KW-1133">Transmembrane helix</keyword>
<name>A0AAE0ZQW5_9GAST</name>
<dbReference type="InterPro" id="IPR050332">
    <property type="entry name" value="GPCR_2"/>
</dbReference>
<dbReference type="InterPro" id="IPR001879">
    <property type="entry name" value="GPCR_2_extracellular_dom"/>
</dbReference>
<feature type="domain" description="G-protein coupled receptors family 2 profile 1" evidence="12">
    <location>
        <begin position="19"/>
        <end position="98"/>
    </location>
</feature>
<dbReference type="Gene3D" id="1.20.1070.10">
    <property type="entry name" value="Rhodopsin 7-helix transmembrane proteins"/>
    <property type="match status" value="1"/>
</dbReference>
<gene>
    <name evidence="14" type="ORF">RRG08_027265</name>
</gene>
<sequence>MVSEEERKQIRIIFEARTICELKNARESYSLSGVYCNRTWDNLQCWPDTPAGQVATQRCAKYIFRFDQKQYVTRRCLENGSWWVNPETQSSWSNYSACIIKPSSEKVPELFQEHMPRVKLMSTIGYSLSLISLVLALIIMIYFKRLHCPRNLIHMNMFLAFGLRSSLALMKNVLLVQDIGFANDVNQTGQEIQFIEAGTHWECKLFFTLFYYIIFTSVMWLFNEGLYLQLILSVSVFAEHTKVRWFVLLGWALPLLFVAPWIVCRVYLDNILCWNVHVVKSLWWILHGPMVASVVINFFIFMNIVRMLFTKLRAVNCPQSKMVRYRKLAKSTLILVPLFAVYYMIFIWLPDDVSTEAELFKIYIEMLFNCFQGFLVALLFCFLNHEVQYEISKKWNRRMLRSGNTTMSMPSFLRHSTKRNENHIKRNSSISSKQFDGHKYDIHLSKNKDEKLVLSSLNKNNGTFGPSNGNIMPTSV</sequence>
<dbReference type="PROSITE" id="PS50227">
    <property type="entry name" value="G_PROTEIN_RECEP_F2_3"/>
    <property type="match status" value="1"/>
</dbReference>
<feature type="transmembrane region" description="Helical" evidence="11">
    <location>
        <begin position="205"/>
        <end position="222"/>
    </location>
</feature>
<dbReference type="InterPro" id="IPR017983">
    <property type="entry name" value="GPCR_2_secretin-like_CS"/>
</dbReference>
<comment type="similarity">
    <text evidence="2">Belongs to the G-protein coupled receptor 2 family.</text>
</comment>
<dbReference type="Proteomes" id="UP001283361">
    <property type="component" value="Unassembled WGS sequence"/>
</dbReference>
<dbReference type="PANTHER" id="PTHR45620:SF1">
    <property type="entry name" value="G-PROTEIN COUPLED RECEPTORS FAMILY 2 PROFILE 2 DOMAIN-CONTAINING PROTEIN"/>
    <property type="match status" value="1"/>
</dbReference>
<evidence type="ECO:0000256" key="7">
    <source>
        <dbReference type="ARBA" id="ARBA00023136"/>
    </source>
</evidence>
<evidence type="ECO:0000256" key="11">
    <source>
        <dbReference type="SAM" id="Phobius"/>
    </source>
</evidence>
<evidence type="ECO:0000313" key="15">
    <source>
        <dbReference type="Proteomes" id="UP001283361"/>
    </source>
</evidence>
<evidence type="ECO:0000256" key="6">
    <source>
        <dbReference type="ARBA" id="ARBA00023040"/>
    </source>
</evidence>
<dbReference type="GO" id="GO:0005886">
    <property type="term" value="C:plasma membrane"/>
    <property type="evidence" value="ECO:0007669"/>
    <property type="project" value="UniProtKB-SubCell"/>
</dbReference>
<keyword evidence="9" id="KW-0325">Glycoprotein</keyword>
<dbReference type="EMBL" id="JAWDGP010003485">
    <property type="protein sequence ID" value="KAK3773930.1"/>
    <property type="molecule type" value="Genomic_DNA"/>
</dbReference>
<dbReference type="AlphaFoldDB" id="A0AAE0ZQW5"/>
<evidence type="ECO:0000313" key="14">
    <source>
        <dbReference type="EMBL" id="KAK3773930.1"/>
    </source>
</evidence>
<dbReference type="InterPro" id="IPR036445">
    <property type="entry name" value="GPCR_2_extracell_dom_sf"/>
</dbReference>
<dbReference type="GO" id="GO:0007188">
    <property type="term" value="P:adenylate cyclase-modulating G protein-coupled receptor signaling pathway"/>
    <property type="evidence" value="ECO:0007669"/>
    <property type="project" value="TreeGrafter"/>
</dbReference>
<dbReference type="InterPro" id="IPR017981">
    <property type="entry name" value="GPCR_2-like_7TM"/>
</dbReference>
<evidence type="ECO:0000256" key="10">
    <source>
        <dbReference type="ARBA" id="ARBA00023224"/>
    </source>
</evidence>
<evidence type="ECO:0000259" key="13">
    <source>
        <dbReference type="PROSITE" id="PS50261"/>
    </source>
</evidence>
<feature type="transmembrane region" description="Helical" evidence="11">
    <location>
        <begin position="283"/>
        <end position="308"/>
    </location>
</feature>
<dbReference type="GO" id="GO:0008528">
    <property type="term" value="F:G protein-coupled peptide receptor activity"/>
    <property type="evidence" value="ECO:0007669"/>
    <property type="project" value="TreeGrafter"/>
</dbReference>
<comment type="caution">
    <text evidence="14">The sequence shown here is derived from an EMBL/GenBank/DDBJ whole genome shotgun (WGS) entry which is preliminary data.</text>
</comment>
<keyword evidence="7 11" id="KW-0472">Membrane</keyword>
<dbReference type="PROSITE" id="PS00650">
    <property type="entry name" value="G_PROTEIN_RECEP_F2_2"/>
    <property type="match status" value="1"/>
</dbReference>